<proteinExistence type="predicted"/>
<evidence type="ECO:0000313" key="1">
    <source>
        <dbReference type="EMBL" id="AGO84723.1"/>
    </source>
</evidence>
<reference evidence="1 2" key="1">
    <citation type="journal article" date="2013" name="Science">
        <title>Pandoraviruses: amoeba viruses with genomes up to 2.5 Mb reaching that of parasitic eukaryotes.</title>
        <authorList>
            <person name="Philippe N."/>
            <person name="Legendre M."/>
            <person name="Doutre G."/>
            <person name="Coute Y."/>
            <person name="Poirot O."/>
            <person name="Lescot M."/>
            <person name="Arslan D."/>
            <person name="Seltzer V."/>
            <person name="Bertaux L."/>
            <person name="Bruley C."/>
            <person name="Garin J."/>
            <person name="Claverie J.M."/>
            <person name="Abergel C."/>
        </authorList>
    </citation>
    <scope>NUCLEOTIDE SEQUENCE [LARGE SCALE GENOMIC DNA]</scope>
</reference>
<sequence length="415" mass="45034">MSKHGTGSALVALWHRLAILTRDPSAATPDERQCIAILARDSNSKATDETLTHRALVATLVAHMPLWEAMVDARQTLSWLDTRSGCFPHPLFVIDEFRGRGYSVPGDPHYMDFQERLFVGVEMIQDAVARGPSTWPVAFESQSSSDVSTRQPNKLCALIVVTTKNGHVFVMVVAPFESPASNRSDAAVYIGVQAGPEATFTQAKALAHALARNNRDDALLSDEARVGRALASDRVRALGVLATKAVHQGTPDTLGLRPTSARSLLDRLTDFAYRPEVMAAAYWLSVSRCTHAAHLTHHELVAILDGPILPVDSAHNHLDQPTLRNAAAVAIARDPALRLGDHVLAVLDRESVALVAAHLFRCHPQKVAADGGLLERIADALEVSDTRAPLGSDQHHAHLCRAITFAIMHRYGARP</sequence>
<dbReference type="RefSeq" id="YP_008437796.1">
    <property type="nucleotide sequence ID" value="NC_022098.1"/>
</dbReference>
<dbReference type="KEGG" id="vg:16606510"/>
<dbReference type="EMBL" id="KC977571">
    <property type="protein sequence ID" value="AGO84723.1"/>
    <property type="molecule type" value="Genomic_DNA"/>
</dbReference>
<keyword evidence="2" id="KW-1185">Reference proteome</keyword>
<gene>
    <name evidence="1" type="ORF">psal_cds_740</name>
</gene>
<organism evidence="1 2">
    <name type="scientific">Pandoravirus salinus</name>
    <dbReference type="NCBI Taxonomy" id="1349410"/>
    <lineage>
        <taxon>Viruses</taxon>
        <taxon>Pandoravirus</taxon>
    </lineage>
</organism>
<name>S4VWH8_9VIRU</name>
<accession>S4VWH8</accession>
<dbReference type="GeneID" id="16606510"/>
<dbReference type="Proteomes" id="UP000204584">
    <property type="component" value="Segment"/>
</dbReference>
<evidence type="ECO:0000313" key="2">
    <source>
        <dbReference type="Proteomes" id="UP000204584"/>
    </source>
</evidence>
<protein>
    <submittedName>
        <fullName evidence="1">Uncharacterized protein</fullName>
    </submittedName>
</protein>